<dbReference type="EMBL" id="CP030840">
    <property type="protein sequence ID" value="AXC11750.1"/>
    <property type="molecule type" value="Genomic_DNA"/>
</dbReference>
<organism evidence="3 4">
    <name type="scientific">Acidisarcina polymorpha</name>
    <dbReference type="NCBI Taxonomy" id="2211140"/>
    <lineage>
        <taxon>Bacteria</taxon>
        <taxon>Pseudomonadati</taxon>
        <taxon>Acidobacteriota</taxon>
        <taxon>Terriglobia</taxon>
        <taxon>Terriglobales</taxon>
        <taxon>Acidobacteriaceae</taxon>
        <taxon>Acidisarcina</taxon>
    </lineage>
</organism>
<accession>A0A2Z5FYG4</accession>
<sequence length="228" mass="23953">MKKVFTSLCLLGAVTLSANAATDRATLDSRIQAATSTIKQIMDVPDNAIPDKIAQQATCIGVIPGLKKGAFIFGAEYGRGVVTCRTGQGWSAPVFITLGGGSFGLQLGGQSTDVVLVAVNDKGFQDLLKSKFKIGGDAAASAGPVGRNSQAATDWKLNAELLTYSRSKGLFAGIDLNGASVTQSMDDTKSFYGEGHTFEDILKGNVPVPDDAKPFVRTVAKYFHSVQQ</sequence>
<evidence type="ECO:0000313" key="3">
    <source>
        <dbReference type="EMBL" id="AXC11750.1"/>
    </source>
</evidence>
<name>A0A2Z5FYG4_9BACT</name>
<protein>
    <recommendedName>
        <fullName evidence="2">Ysc84 actin-binding domain-containing protein</fullName>
    </recommendedName>
</protein>
<keyword evidence="1" id="KW-0732">Signal</keyword>
<dbReference type="Proteomes" id="UP000253606">
    <property type="component" value="Chromosome"/>
</dbReference>
<keyword evidence="4" id="KW-1185">Reference proteome</keyword>
<feature type="signal peptide" evidence="1">
    <location>
        <begin position="1"/>
        <end position="20"/>
    </location>
</feature>
<evidence type="ECO:0000313" key="4">
    <source>
        <dbReference type="Proteomes" id="UP000253606"/>
    </source>
</evidence>
<dbReference type="Pfam" id="PF04366">
    <property type="entry name" value="Ysc84"/>
    <property type="match status" value="1"/>
</dbReference>
<dbReference type="OrthoDB" id="9782434at2"/>
<dbReference type="KEGG" id="abas:ACPOL_2428"/>
<reference evidence="3 4" key="1">
    <citation type="journal article" date="2018" name="Front. Microbiol.">
        <title>Hydrolytic Capabilities as a Key to Environmental Success: Chitinolytic and Cellulolytic Acidobacteria From Acidic Sub-arctic Soils and Boreal Peatlands.</title>
        <authorList>
            <person name="Belova S.E."/>
            <person name="Ravin N.V."/>
            <person name="Pankratov T.A."/>
            <person name="Rakitin A.L."/>
            <person name="Ivanova A.A."/>
            <person name="Beletsky A.V."/>
            <person name="Mardanov A.V."/>
            <person name="Sinninghe Damste J.S."/>
            <person name="Dedysh S.N."/>
        </authorList>
    </citation>
    <scope>NUCLEOTIDE SEQUENCE [LARGE SCALE GENOMIC DNA]</scope>
    <source>
        <strain evidence="3 4">SBC82</strain>
    </source>
</reference>
<dbReference type="PANTHER" id="PTHR15629">
    <property type="entry name" value="SH3YL1 PROTEIN"/>
    <property type="match status" value="1"/>
</dbReference>
<feature type="chain" id="PRO_5016307537" description="Ysc84 actin-binding domain-containing protein" evidence="1">
    <location>
        <begin position="21"/>
        <end position="228"/>
    </location>
</feature>
<dbReference type="InterPro" id="IPR051702">
    <property type="entry name" value="SH3_domain_YSC84-like"/>
</dbReference>
<gene>
    <name evidence="3" type="ORF">ACPOL_2428</name>
</gene>
<dbReference type="PANTHER" id="PTHR15629:SF2">
    <property type="entry name" value="SH3 DOMAIN-CONTAINING YSC84-LIKE PROTEIN 1"/>
    <property type="match status" value="1"/>
</dbReference>
<evidence type="ECO:0000256" key="1">
    <source>
        <dbReference type="SAM" id="SignalP"/>
    </source>
</evidence>
<dbReference type="AlphaFoldDB" id="A0A2Z5FYG4"/>
<dbReference type="InterPro" id="IPR007461">
    <property type="entry name" value="Ysc84_actin-binding"/>
</dbReference>
<evidence type="ECO:0000259" key="2">
    <source>
        <dbReference type="Pfam" id="PF04366"/>
    </source>
</evidence>
<dbReference type="GO" id="GO:0035091">
    <property type="term" value="F:phosphatidylinositol binding"/>
    <property type="evidence" value="ECO:0007669"/>
    <property type="project" value="TreeGrafter"/>
</dbReference>
<dbReference type="RefSeq" id="WP_114207138.1">
    <property type="nucleotide sequence ID" value="NZ_CP030840.1"/>
</dbReference>
<feature type="domain" description="Ysc84 actin-binding" evidence="2">
    <location>
        <begin position="100"/>
        <end position="221"/>
    </location>
</feature>
<dbReference type="CDD" id="cd11524">
    <property type="entry name" value="SYLF"/>
    <property type="match status" value="1"/>
</dbReference>
<proteinExistence type="predicted"/>